<feature type="domain" description="K Homology" evidence="4">
    <location>
        <begin position="358"/>
        <end position="428"/>
    </location>
</feature>
<feature type="compositionally biased region" description="Basic and acidic residues" evidence="3">
    <location>
        <begin position="85"/>
        <end position="97"/>
    </location>
</feature>
<accession>A0A8H3FE07</accession>
<feature type="compositionally biased region" description="Low complexity" evidence="3">
    <location>
        <begin position="452"/>
        <end position="483"/>
    </location>
</feature>
<feature type="domain" description="K Homology" evidence="4">
    <location>
        <begin position="264"/>
        <end position="335"/>
    </location>
</feature>
<dbReference type="OrthoDB" id="5204190at2759"/>
<dbReference type="SMART" id="SM00322">
    <property type="entry name" value="KH"/>
    <property type="match status" value="3"/>
</dbReference>
<dbReference type="Proteomes" id="UP000664169">
    <property type="component" value="Unassembled WGS sequence"/>
</dbReference>
<dbReference type="PROSITE" id="PS50084">
    <property type="entry name" value="KH_TYPE_1"/>
    <property type="match status" value="3"/>
</dbReference>
<feature type="compositionally biased region" description="Basic and acidic residues" evidence="3">
    <location>
        <begin position="433"/>
        <end position="447"/>
    </location>
</feature>
<evidence type="ECO:0000256" key="3">
    <source>
        <dbReference type="SAM" id="MobiDB-lite"/>
    </source>
</evidence>
<feature type="domain" description="K Homology" evidence="4">
    <location>
        <begin position="164"/>
        <end position="236"/>
    </location>
</feature>
<dbReference type="AlphaFoldDB" id="A0A8H3FE07"/>
<dbReference type="SUPFAM" id="SSF54791">
    <property type="entry name" value="Eukaryotic type KH-domain (KH-domain type I)"/>
    <property type="match status" value="3"/>
</dbReference>
<sequence length="533" mass="56785">MAQPDISQILAALRPGGTPIQASNSAPPANQAYPPYAVPPPGAPYGLPQPTGSGNVDLSNIRPSHSGSVSFNDDKSGRGHVGRNSYDDSRNYRDPRNRNMRSRSRSRSPQRGGRDSYRGGYNNPYADERRDDRNRYRDRSFSPPSNQYPFQTLPVGRDSASSSESGTETLMVDSNLVGLIIGRAGENLRRVEAETKSRVQFMAAGADGNTAQRICKITGTRTAREHAKSEIARIINENATAKGAPVVEKGIKQPGSQQPALRTGEDSIQMMVPNRTVGLIIGRGGETIRDLQERSGCHVNIVGEDKSVNGLRPVNLIGTKEAAAIAKELILEIVDSDNKGLGQNLQNMPPARGPDAGDKINDSITVVSEAVGMIIGKGGETIKDMQNITGCKINVSQPSGRDIEREIGLIGSRSAIEHAKHVILEKVRAVEEKNRAGGKSSNDRHNSSDAPYNGSSNTGSSNYNQGYNYGQQQQQPSYQAPAAAAAGATGTPAQGADPYAAYGGYENYMAMWSAYLQTQGPGQGQAGPGAPAS</sequence>
<dbReference type="PANTHER" id="PTHR10288">
    <property type="entry name" value="KH DOMAIN CONTAINING RNA BINDING PROTEIN"/>
    <property type="match status" value="1"/>
</dbReference>
<keyword evidence="1" id="KW-0677">Repeat</keyword>
<reference evidence="5" key="1">
    <citation type="submission" date="2021-03" db="EMBL/GenBank/DDBJ databases">
        <authorList>
            <person name="Tagirdzhanova G."/>
        </authorList>
    </citation>
    <scope>NUCLEOTIDE SEQUENCE</scope>
</reference>
<keyword evidence="6" id="KW-1185">Reference proteome</keyword>
<dbReference type="EMBL" id="CAJPDQ010000021">
    <property type="protein sequence ID" value="CAF9924281.1"/>
    <property type="molecule type" value="Genomic_DNA"/>
</dbReference>
<name>A0A8H3FE07_9LECA</name>
<feature type="compositionally biased region" description="Basic and acidic residues" evidence="3">
    <location>
        <begin position="126"/>
        <end position="140"/>
    </location>
</feature>
<evidence type="ECO:0000313" key="6">
    <source>
        <dbReference type="Proteomes" id="UP000664169"/>
    </source>
</evidence>
<dbReference type="Gene3D" id="3.30.1370.10">
    <property type="entry name" value="K Homology domain, type 1"/>
    <property type="match status" value="3"/>
</dbReference>
<feature type="compositionally biased region" description="Low complexity" evidence="3">
    <location>
        <begin position="22"/>
        <end position="35"/>
    </location>
</feature>
<evidence type="ECO:0000259" key="4">
    <source>
        <dbReference type="SMART" id="SM00322"/>
    </source>
</evidence>
<proteinExistence type="predicted"/>
<protein>
    <recommendedName>
        <fullName evidence="4">K Homology domain-containing protein</fullName>
    </recommendedName>
</protein>
<evidence type="ECO:0000256" key="1">
    <source>
        <dbReference type="ARBA" id="ARBA00022737"/>
    </source>
</evidence>
<evidence type="ECO:0000313" key="5">
    <source>
        <dbReference type="EMBL" id="CAF9924281.1"/>
    </source>
</evidence>
<dbReference type="GO" id="GO:0003723">
    <property type="term" value="F:RNA binding"/>
    <property type="evidence" value="ECO:0007669"/>
    <property type="project" value="UniProtKB-UniRule"/>
</dbReference>
<keyword evidence="2" id="KW-0694">RNA-binding</keyword>
<feature type="compositionally biased region" description="Polar residues" evidence="3">
    <location>
        <begin position="51"/>
        <end position="71"/>
    </location>
</feature>
<gene>
    <name evidence="5" type="ORF">GOMPHAMPRED_003579</name>
</gene>
<dbReference type="Pfam" id="PF00013">
    <property type="entry name" value="KH_1"/>
    <property type="match status" value="3"/>
</dbReference>
<feature type="compositionally biased region" description="Basic residues" evidence="3">
    <location>
        <begin position="98"/>
        <end position="108"/>
    </location>
</feature>
<dbReference type="InterPro" id="IPR004088">
    <property type="entry name" value="KH_dom_type_1"/>
</dbReference>
<feature type="region of interest" description="Disordered" evidence="3">
    <location>
        <begin position="13"/>
        <end position="167"/>
    </location>
</feature>
<evidence type="ECO:0000256" key="2">
    <source>
        <dbReference type="PROSITE-ProRule" id="PRU00117"/>
    </source>
</evidence>
<organism evidence="5 6">
    <name type="scientific">Gomphillus americanus</name>
    <dbReference type="NCBI Taxonomy" id="1940652"/>
    <lineage>
        <taxon>Eukaryota</taxon>
        <taxon>Fungi</taxon>
        <taxon>Dikarya</taxon>
        <taxon>Ascomycota</taxon>
        <taxon>Pezizomycotina</taxon>
        <taxon>Lecanoromycetes</taxon>
        <taxon>OSLEUM clade</taxon>
        <taxon>Ostropomycetidae</taxon>
        <taxon>Ostropales</taxon>
        <taxon>Graphidaceae</taxon>
        <taxon>Gomphilloideae</taxon>
        <taxon>Gomphillus</taxon>
    </lineage>
</organism>
<feature type="region of interest" description="Disordered" evidence="3">
    <location>
        <begin position="433"/>
        <end position="483"/>
    </location>
</feature>
<comment type="caution">
    <text evidence="5">The sequence shown here is derived from an EMBL/GenBank/DDBJ whole genome shotgun (WGS) entry which is preliminary data.</text>
</comment>
<dbReference type="InterPro" id="IPR004087">
    <property type="entry name" value="KH_dom"/>
</dbReference>
<dbReference type="InterPro" id="IPR036612">
    <property type="entry name" value="KH_dom_type_1_sf"/>
</dbReference>